<feature type="binding site" evidence="4">
    <location>
        <position position="99"/>
    </location>
    <ligand>
        <name>AMP</name>
        <dbReference type="ChEBI" id="CHEBI:456215"/>
    </ligand>
</feature>
<feature type="binding site" evidence="5">
    <location>
        <position position="99"/>
    </location>
    <ligand>
        <name>Zn(2+)</name>
        <dbReference type="ChEBI" id="CHEBI:29105"/>
        <label>1</label>
    </ligand>
</feature>
<evidence type="ECO:0000256" key="1">
    <source>
        <dbReference type="ARBA" id="ARBA00022723"/>
    </source>
</evidence>
<dbReference type="AlphaFoldDB" id="A0AAV8YP46"/>
<dbReference type="GO" id="GO:0004114">
    <property type="term" value="F:3',5'-cyclic-nucleotide phosphodiesterase activity"/>
    <property type="evidence" value="ECO:0007669"/>
    <property type="project" value="InterPro"/>
</dbReference>
<protein>
    <recommendedName>
        <fullName evidence="6">PDEase domain-containing protein</fullName>
    </recommendedName>
</protein>
<evidence type="ECO:0000256" key="5">
    <source>
        <dbReference type="PIRSR" id="PIRSR623088-3"/>
    </source>
</evidence>
<gene>
    <name evidence="7" type="ORF">NQ318_020966</name>
</gene>
<dbReference type="GO" id="GO:0046872">
    <property type="term" value="F:metal ion binding"/>
    <property type="evidence" value="ECO:0007669"/>
    <property type="project" value="UniProtKB-KW"/>
</dbReference>
<feature type="active site" description="Proton donor" evidence="3">
    <location>
        <position position="60"/>
    </location>
</feature>
<dbReference type="PANTHER" id="PTHR11347">
    <property type="entry name" value="CYCLIC NUCLEOTIDE PHOSPHODIESTERASE"/>
    <property type="match status" value="1"/>
</dbReference>
<reference evidence="7" key="1">
    <citation type="journal article" date="2023" name="Insect Mol. Biol.">
        <title>Genome sequencing provides insights into the evolution of gene families encoding plant cell wall-degrading enzymes in longhorned beetles.</title>
        <authorList>
            <person name="Shin N.R."/>
            <person name="Okamura Y."/>
            <person name="Kirsch R."/>
            <person name="Pauchet Y."/>
        </authorList>
    </citation>
    <scope>NUCLEOTIDE SEQUENCE</scope>
    <source>
        <strain evidence="7">AMC_N1</strain>
    </source>
</reference>
<comment type="caution">
    <text evidence="7">The sequence shown here is derived from an EMBL/GenBank/DDBJ whole genome shotgun (WGS) entry which is preliminary data.</text>
</comment>
<dbReference type="GO" id="GO:0007165">
    <property type="term" value="P:signal transduction"/>
    <property type="evidence" value="ECO:0007669"/>
    <property type="project" value="InterPro"/>
</dbReference>
<feature type="binding site" evidence="4">
    <location>
        <position position="207"/>
    </location>
    <ligand>
        <name>AMP</name>
        <dbReference type="ChEBI" id="CHEBI:456215"/>
    </ligand>
</feature>
<dbReference type="Pfam" id="PF00233">
    <property type="entry name" value="PDEase_I"/>
    <property type="match status" value="1"/>
</dbReference>
<dbReference type="PRINTS" id="PR00387">
    <property type="entry name" value="PDIESTERASE1"/>
</dbReference>
<dbReference type="CDD" id="cd00077">
    <property type="entry name" value="HDc"/>
    <property type="match status" value="1"/>
</dbReference>
<dbReference type="InterPro" id="IPR023088">
    <property type="entry name" value="PDEase"/>
</dbReference>
<dbReference type="Gene3D" id="1.10.1300.10">
    <property type="entry name" value="3'5'-cyclic nucleotide phosphodiesterase, catalytic domain"/>
    <property type="match status" value="1"/>
</dbReference>
<organism evidence="7 8">
    <name type="scientific">Aromia moschata</name>
    <dbReference type="NCBI Taxonomy" id="1265417"/>
    <lineage>
        <taxon>Eukaryota</taxon>
        <taxon>Metazoa</taxon>
        <taxon>Ecdysozoa</taxon>
        <taxon>Arthropoda</taxon>
        <taxon>Hexapoda</taxon>
        <taxon>Insecta</taxon>
        <taxon>Pterygota</taxon>
        <taxon>Neoptera</taxon>
        <taxon>Endopterygota</taxon>
        <taxon>Coleoptera</taxon>
        <taxon>Polyphaga</taxon>
        <taxon>Cucujiformia</taxon>
        <taxon>Chrysomeloidea</taxon>
        <taxon>Cerambycidae</taxon>
        <taxon>Cerambycinae</taxon>
        <taxon>Callichromatini</taxon>
        <taxon>Aromia</taxon>
    </lineage>
</organism>
<name>A0AAV8YP46_9CUCU</name>
<feature type="binding site" evidence="5">
    <location>
        <position position="98"/>
    </location>
    <ligand>
        <name>Zn(2+)</name>
        <dbReference type="ChEBI" id="CHEBI:29105"/>
        <label>1</label>
    </ligand>
</feature>
<dbReference type="PROSITE" id="PS51845">
    <property type="entry name" value="PDEASE_I_2"/>
    <property type="match status" value="1"/>
</dbReference>
<evidence type="ECO:0000256" key="2">
    <source>
        <dbReference type="ARBA" id="ARBA00022801"/>
    </source>
</evidence>
<feature type="binding site" evidence="5">
    <location>
        <position position="64"/>
    </location>
    <ligand>
        <name>Zn(2+)</name>
        <dbReference type="ChEBI" id="CHEBI:29105"/>
        <label>1</label>
    </ligand>
</feature>
<feature type="domain" description="PDEase" evidence="6">
    <location>
        <begin position="1"/>
        <end position="302"/>
    </location>
</feature>
<dbReference type="EMBL" id="JAPWTK010000065">
    <property type="protein sequence ID" value="KAJ8952651.1"/>
    <property type="molecule type" value="Genomic_DNA"/>
</dbReference>
<dbReference type="InterPro" id="IPR002073">
    <property type="entry name" value="PDEase_catalytic_dom"/>
</dbReference>
<evidence type="ECO:0000256" key="4">
    <source>
        <dbReference type="PIRSR" id="PIRSR623088-2"/>
    </source>
</evidence>
<accession>A0AAV8YP46</accession>
<feature type="binding site" evidence="5">
    <location>
        <position position="207"/>
    </location>
    <ligand>
        <name>Zn(2+)</name>
        <dbReference type="ChEBI" id="CHEBI:29105"/>
        <label>1</label>
    </ligand>
</feature>
<sequence length="317" mass="37114">MDNLVVGRFRWYVSPEEYPDMPQLVLHMVSQVIGMQEVDQQKMMEFILMVKKCYRNNPYHNFEHAFNVTHCMFNILQRNRDIFIDLEYKSLLISALCHDLDHSGFTNNFLQLTDDTLAQLYDESPLENHHYRTAMLILSICPIYPNMSQEMYKELSTEMKEAILATDLASYFKFRIKLMQLIQENQLDWSNNRHRTLCKAIIMTGCDLSGSCKPFLVAKNICENICKEFYNQGDLEKQMGLVPLSLMDREKSQNVPEDQVQFLTVVVLPCVELLKSILPNTEDLFLLATSLRETWQEIIQLKGHKSWRQDDSVLAVH</sequence>
<dbReference type="InterPro" id="IPR036971">
    <property type="entry name" value="PDEase_catalytic_dom_sf"/>
</dbReference>
<keyword evidence="8" id="KW-1185">Reference proteome</keyword>
<dbReference type="SUPFAM" id="SSF109604">
    <property type="entry name" value="HD-domain/PDEase-like"/>
    <property type="match status" value="1"/>
</dbReference>
<keyword evidence="2" id="KW-0378">Hydrolase</keyword>
<dbReference type="SMART" id="SM00471">
    <property type="entry name" value="HDc"/>
    <property type="match status" value="1"/>
</dbReference>
<feature type="binding site" evidence="4">
    <location>
        <begin position="60"/>
        <end position="64"/>
    </location>
    <ligand>
        <name>AMP</name>
        <dbReference type="ChEBI" id="CHEBI:456215"/>
    </ligand>
</feature>
<evidence type="ECO:0000256" key="3">
    <source>
        <dbReference type="PIRSR" id="PIRSR623088-1"/>
    </source>
</evidence>
<dbReference type="InterPro" id="IPR003607">
    <property type="entry name" value="HD/PDEase_dom"/>
</dbReference>
<dbReference type="InterPro" id="IPR023174">
    <property type="entry name" value="PDEase_CS"/>
</dbReference>
<evidence type="ECO:0000259" key="6">
    <source>
        <dbReference type="PROSITE" id="PS51845"/>
    </source>
</evidence>
<evidence type="ECO:0000313" key="7">
    <source>
        <dbReference type="EMBL" id="KAJ8952651.1"/>
    </source>
</evidence>
<proteinExistence type="predicted"/>
<dbReference type="Proteomes" id="UP001162162">
    <property type="component" value="Unassembled WGS sequence"/>
</dbReference>
<feature type="binding site" evidence="5">
    <location>
        <position position="99"/>
    </location>
    <ligand>
        <name>Zn(2+)</name>
        <dbReference type="ChEBI" id="CHEBI:29105"/>
        <label>2</label>
    </ligand>
</feature>
<dbReference type="PROSITE" id="PS00126">
    <property type="entry name" value="PDEASE_I_1"/>
    <property type="match status" value="1"/>
</dbReference>
<evidence type="ECO:0000313" key="8">
    <source>
        <dbReference type="Proteomes" id="UP001162162"/>
    </source>
</evidence>
<feature type="binding site" evidence="4">
    <location>
        <position position="259"/>
    </location>
    <ligand>
        <name>AMP</name>
        <dbReference type="ChEBI" id="CHEBI:456215"/>
    </ligand>
</feature>
<keyword evidence="1 5" id="KW-0479">Metal-binding</keyword>